<gene>
    <name evidence="1" type="ORF">H0H81_008787</name>
</gene>
<dbReference type="EMBL" id="JABCKI010005963">
    <property type="protein sequence ID" value="KAG5636204.1"/>
    <property type="molecule type" value="Genomic_DNA"/>
</dbReference>
<dbReference type="InterPro" id="IPR036047">
    <property type="entry name" value="F-box-like_dom_sf"/>
</dbReference>
<evidence type="ECO:0000313" key="1">
    <source>
        <dbReference type="EMBL" id="KAG5636204.1"/>
    </source>
</evidence>
<evidence type="ECO:0008006" key="3">
    <source>
        <dbReference type="Google" id="ProtNLM"/>
    </source>
</evidence>
<dbReference type="Proteomes" id="UP000717328">
    <property type="component" value="Unassembled WGS sequence"/>
</dbReference>
<name>A0A9P7FQ10_9AGAR</name>
<dbReference type="AlphaFoldDB" id="A0A9P7FQ10"/>
<dbReference type="SUPFAM" id="SSF81383">
    <property type="entry name" value="F-box domain"/>
    <property type="match status" value="1"/>
</dbReference>
<sequence length="421" mass="48254">MYRTQLPPAYYTEIKPQYPIRKPRTRSPRLPLELIDTILEFLHEDERALRNCALVCRTFLISSRRQLYRTVHIRSELACYQLYDLLRPPRADIVRLIRQLFVYDTGWISDRSYLPILISELVERGALKTFSLSNDPRYGVSHKSLPCPFPAIRRLTNARNIESLALVDIPRLHPSASLPYAHSCIPPRPAYIHLHDMPKAAPAARLRSLELSAVSHAREFLHAVSPTLTRLRRLVLYAHTRSADIRDMWALVPESKYDTLRVLRIDDYDDCPSTHIYTPHLTRLPARLRMFTMYMHSPPSMLTQLAPLCTSGLPQTLQVLVLVTRWYAPSCAPPGRTVDKSTDAEATRALSQLDGMLARALRRSRCRVFFVQDRAPGCVCRRLGAYDLPALNATGAFQFTTVFSLREIEGWLRQLEQSVGV</sequence>
<keyword evidence="2" id="KW-1185">Reference proteome</keyword>
<reference evidence="1" key="1">
    <citation type="submission" date="2021-02" db="EMBL/GenBank/DDBJ databases">
        <authorList>
            <person name="Nieuwenhuis M."/>
            <person name="Van De Peppel L.J.J."/>
        </authorList>
    </citation>
    <scope>NUCLEOTIDE SEQUENCE</scope>
    <source>
        <strain evidence="1">D49</strain>
    </source>
</reference>
<protein>
    <recommendedName>
        <fullName evidence="3">F-box domain-containing protein</fullName>
    </recommendedName>
</protein>
<comment type="caution">
    <text evidence="1">The sequence shown here is derived from an EMBL/GenBank/DDBJ whole genome shotgun (WGS) entry which is preliminary data.</text>
</comment>
<dbReference type="CDD" id="cd09917">
    <property type="entry name" value="F-box_SF"/>
    <property type="match status" value="1"/>
</dbReference>
<accession>A0A9P7FQ10</accession>
<evidence type="ECO:0000313" key="2">
    <source>
        <dbReference type="Proteomes" id="UP000717328"/>
    </source>
</evidence>
<dbReference type="OrthoDB" id="2977329at2759"/>
<reference evidence="1" key="2">
    <citation type="submission" date="2021-10" db="EMBL/GenBank/DDBJ databases">
        <title>Phylogenomics reveals ancestral predisposition of the termite-cultivated fungus Termitomyces towards a domesticated lifestyle.</title>
        <authorList>
            <person name="Auxier B."/>
            <person name="Grum-Grzhimaylo A."/>
            <person name="Cardenas M.E."/>
            <person name="Lodge J.D."/>
            <person name="Laessoe T."/>
            <person name="Pedersen O."/>
            <person name="Smith M.E."/>
            <person name="Kuyper T.W."/>
            <person name="Franco-Molano E.A."/>
            <person name="Baroni T.J."/>
            <person name="Aanen D.K."/>
        </authorList>
    </citation>
    <scope>NUCLEOTIDE SEQUENCE</scope>
    <source>
        <strain evidence="1">D49</strain>
    </source>
</reference>
<proteinExistence type="predicted"/>
<organism evidence="1 2">
    <name type="scientific">Sphagnurus paluster</name>
    <dbReference type="NCBI Taxonomy" id="117069"/>
    <lineage>
        <taxon>Eukaryota</taxon>
        <taxon>Fungi</taxon>
        <taxon>Dikarya</taxon>
        <taxon>Basidiomycota</taxon>
        <taxon>Agaricomycotina</taxon>
        <taxon>Agaricomycetes</taxon>
        <taxon>Agaricomycetidae</taxon>
        <taxon>Agaricales</taxon>
        <taxon>Tricholomatineae</taxon>
        <taxon>Lyophyllaceae</taxon>
        <taxon>Sphagnurus</taxon>
    </lineage>
</organism>